<dbReference type="Proteomes" id="UP000807115">
    <property type="component" value="Chromosome 10"/>
</dbReference>
<feature type="region of interest" description="Disordered" evidence="1">
    <location>
        <begin position="164"/>
        <end position="189"/>
    </location>
</feature>
<gene>
    <name evidence="2" type="ORF">BDA96_10G173900</name>
</gene>
<feature type="compositionally biased region" description="Acidic residues" evidence="1">
    <location>
        <begin position="176"/>
        <end position="189"/>
    </location>
</feature>
<reference evidence="2" key="1">
    <citation type="journal article" date="2019" name="BMC Genomics">
        <title>A new reference genome for Sorghum bicolor reveals high levels of sequence similarity between sweet and grain genotypes: implications for the genetics of sugar metabolism.</title>
        <authorList>
            <person name="Cooper E.A."/>
            <person name="Brenton Z.W."/>
            <person name="Flinn B.S."/>
            <person name="Jenkins J."/>
            <person name="Shu S."/>
            <person name="Flowers D."/>
            <person name="Luo F."/>
            <person name="Wang Y."/>
            <person name="Xia P."/>
            <person name="Barry K."/>
            <person name="Daum C."/>
            <person name="Lipzen A."/>
            <person name="Yoshinaga Y."/>
            <person name="Schmutz J."/>
            <person name="Saski C."/>
            <person name="Vermerris W."/>
            <person name="Kresovich S."/>
        </authorList>
    </citation>
    <scope>NUCLEOTIDE SEQUENCE</scope>
</reference>
<accession>A0A921U119</accession>
<proteinExistence type="predicted"/>
<protein>
    <submittedName>
        <fullName evidence="2">Uncharacterized protein</fullName>
    </submittedName>
</protein>
<evidence type="ECO:0000256" key="1">
    <source>
        <dbReference type="SAM" id="MobiDB-lite"/>
    </source>
</evidence>
<evidence type="ECO:0000313" key="3">
    <source>
        <dbReference type="Proteomes" id="UP000807115"/>
    </source>
</evidence>
<evidence type="ECO:0000313" key="2">
    <source>
        <dbReference type="EMBL" id="KAG0514243.1"/>
    </source>
</evidence>
<feature type="compositionally biased region" description="Polar residues" evidence="1">
    <location>
        <begin position="10"/>
        <end position="20"/>
    </location>
</feature>
<dbReference type="EMBL" id="CM027689">
    <property type="protein sequence ID" value="KAG0514243.1"/>
    <property type="molecule type" value="Genomic_DNA"/>
</dbReference>
<reference evidence="2" key="2">
    <citation type="submission" date="2020-10" db="EMBL/GenBank/DDBJ databases">
        <authorList>
            <person name="Cooper E.A."/>
            <person name="Brenton Z.W."/>
            <person name="Flinn B.S."/>
            <person name="Jenkins J."/>
            <person name="Shu S."/>
            <person name="Flowers D."/>
            <person name="Luo F."/>
            <person name="Wang Y."/>
            <person name="Xia P."/>
            <person name="Barry K."/>
            <person name="Daum C."/>
            <person name="Lipzen A."/>
            <person name="Yoshinaga Y."/>
            <person name="Schmutz J."/>
            <person name="Saski C."/>
            <person name="Vermerris W."/>
            <person name="Kresovich S."/>
        </authorList>
    </citation>
    <scope>NUCLEOTIDE SEQUENCE</scope>
</reference>
<comment type="caution">
    <text evidence="2">The sequence shown here is derived from an EMBL/GenBank/DDBJ whole genome shotgun (WGS) entry which is preliminary data.</text>
</comment>
<sequence length="189" mass="20583">MVVHYRTHSHSQSPMGNKSFGQHGLPAAVHGPSATSRMPVAVVPYPTSFPFIHPMINQVMMRAPSCFALPSPSMPFWMMAQHQIQAQPQAPLNYDTVFHSYTVMSWPCHAATAVVPSQRHAYLANQPGVVQADLTLRLGSGVGGNSRGDNMQLLEDGRHVKRPMVAMDGGDRSGEEGNDADGLDLELRL</sequence>
<name>A0A921U119_SORBI</name>
<dbReference type="AlphaFoldDB" id="A0A921U119"/>
<feature type="region of interest" description="Disordered" evidence="1">
    <location>
        <begin position="1"/>
        <end position="22"/>
    </location>
</feature>
<organism evidence="2 3">
    <name type="scientific">Sorghum bicolor</name>
    <name type="common">Sorghum</name>
    <name type="synonym">Sorghum vulgare</name>
    <dbReference type="NCBI Taxonomy" id="4558"/>
    <lineage>
        <taxon>Eukaryota</taxon>
        <taxon>Viridiplantae</taxon>
        <taxon>Streptophyta</taxon>
        <taxon>Embryophyta</taxon>
        <taxon>Tracheophyta</taxon>
        <taxon>Spermatophyta</taxon>
        <taxon>Magnoliopsida</taxon>
        <taxon>Liliopsida</taxon>
        <taxon>Poales</taxon>
        <taxon>Poaceae</taxon>
        <taxon>PACMAD clade</taxon>
        <taxon>Panicoideae</taxon>
        <taxon>Andropogonodae</taxon>
        <taxon>Andropogoneae</taxon>
        <taxon>Sorghinae</taxon>
        <taxon>Sorghum</taxon>
    </lineage>
</organism>